<dbReference type="EMBL" id="JAFBMS010000210">
    <property type="protein sequence ID" value="KAG9333197.1"/>
    <property type="molecule type" value="Genomic_DNA"/>
</dbReference>
<dbReference type="Proteomes" id="UP000824540">
    <property type="component" value="Unassembled WGS sequence"/>
</dbReference>
<dbReference type="FunFam" id="2.10.90.10:FF:000026">
    <property type="entry name" value="Nodal homolog 3-A"/>
    <property type="match status" value="1"/>
</dbReference>
<dbReference type="InterPro" id="IPR001111">
    <property type="entry name" value="TGF-b_propeptide"/>
</dbReference>
<keyword evidence="4" id="KW-0964">Secreted</keyword>
<keyword evidence="8" id="KW-1015">Disulfide bond</keyword>
<dbReference type="PROSITE" id="PS00250">
    <property type="entry name" value="TGF_BETA_1"/>
    <property type="match status" value="1"/>
</dbReference>
<feature type="domain" description="TGF-beta family profile" evidence="13">
    <location>
        <begin position="313"/>
        <end position="445"/>
    </location>
</feature>
<evidence type="ECO:0000256" key="5">
    <source>
        <dbReference type="ARBA" id="ARBA00022685"/>
    </source>
</evidence>
<feature type="region of interest" description="Disordered" evidence="11">
    <location>
        <begin position="298"/>
        <end position="321"/>
    </location>
</feature>
<proteinExistence type="inferred from homology"/>
<evidence type="ECO:0000256" key="7">
    <source>
        <dbReference type="ARBA" id="ARBA00023030"/>
    </source>
</evidence>
<keyword evidence="5" id="KW-0165">Cleavage on pair of basic residues</keyword>
<accession>A0A8T2N9M7</accession>
<dbReference type="Gene3D" id="2.10.90.10">
    <property type="entry name" value="Cystine-knot cytokines"/>
    <property type="match status" value="1"/>
</dbReference>
<dbReference type="PROSITE" id="PS51257">
    <property type="entry name" value="PROKAR_LIPOPROTEIN"/>
    <property type="match status" value="1"/>
</dbReference>
<evidence type="ECO:0000256" key="8">
    <source>
        <dbReference type="ARBA" id="ARBA00023157"/>
    </source>
</evidence>
<keyword evidence="3" id="KW-0217">Developmental protein</keyword>
<evidence type="ECO:0000256" key="6">
    <source>
        <dbReference type="ARBA" id="ARBA00022729"/>
    </source>
</evidence>
<dbReference type="SUPFAM" id="SSF57501">
    <property type="entry name" value="Cystine-knot cytokines"/>
    <property type="match status" value="1"/>
</dbReference>
<comment type="caution">
    <text evidence="14">The sequence shown here is derived from an EMBL/GenBank/DDBJ whole genome shotgun (WGS) entry which is preliminary data.</text>
</comment>
<reference evidence="14" key="1">
    <citation type="thesis" date="2021" institute="BYU ScholarsArchive" country="Provo, UT, USA">
        <title>Applications of and Algorithms for Genome Assembly and Genomic Analyses with an Emphasis on Marine Teleosts.</title>
        <authorList>
            <person name="Pickett B.D."/>
        </authorList>
    </citation>
    <scope>NUCLEOTIDE SEQUENCE</scope>
    <source>
        <strain evidence="14">HI-2016</strain>
    </source>
</reference>
<dbReference type="PANTHER" id="PTHR11848">
    <property type="entry name" value="TGF-BETA FAMILY"/>
    <property type="match status" value="1"/>
</dbReference>
<evidence type="ECO:0000256" key="4">
    <source>
        <dbReference type="ARBA" id="ARBA00022525"/>
    </source>
</evidence>
<dbReference type="AlphaFoldDB" id="A0A8T2N9M7"/>
<keyword evidence="9" id="KW-0325">Glycoprotein</keyword>
<dbReference type="InterPro" id="IPR001839">
    <property type="entry name" value="TGF-b_C"/>
</dbReference>
<sequence>MKSTARIAAFLHFLSISCVGSSEQIILSHFLGGDHPQESRVAQRPSASPVISASNFGYESSVYHPSRYPFYMMQLYRAFRTGDAGRTTPFNPATSRSSDNPALHDSDSVLSLIAKSCHQVGERWTVTFDTSSITSSDGIQLSELRFRLPMFSASQHVTIDIFHSHKQPCRLGAHACLDERLFLGSFSAVPSISSTSSWKVFNVTALLKRWLQREGAVPEREGAGPGWVGLDEVVREHGSGGEESEADDHAAHSEGGWHVKRVQHPTADRVLMVVFSKHRPSQDGHRSPTLIRTVEHSKYASVDHGRGQAQSRRHKRNRKEKEHVRAAVGMAATAPPVEGGQRSFCRRVDMWVDFDLIGWNEWIVYPKRYNAFRCEGECPVPVDESFKPTNHAYMQSLLKLYHPDRVPCPSCAPTRLSPLSMLYYESDGVVLRHHEDMVVEECGCH</sequence>
<feature type="signal peptide" evidence="12">
    <location>
        <begin position="1"/>
        <end position="22"/>
    </location>
</feature>
<dbReference type="Pfam" id="PF00688">
    <property type="entry name" value="TGFb_propeptide"/>
    <property type="match status" value="1"/>
</dbReference>
<dbReference type="InterPro" id="IPR029034">
    <property type="entry name" value="Cystine-knot_cytokine"/>
</dbReference>
<dbReference type="GO" id="GO:0009888">
    <property type="term" value="P:tissue development"/>
    <property type="evidence" value="ECO:0007669"/>
    <property type="project" value="UniProtKB-ARBA"/>
</dbReference>
<feature type="chain" id="PRO_5035840704" description="TGF-beta family profile domain-containing protein" evidence="12">
    <location>
        <begin position="23"/>
        <end position="445"/>
    </location>
</feature>
<protein>
    <recommendedName>
        <fullName evidence="13">TGF-beta family profile domain-containing protein</fullName>
    </recommendedName>
</protein>
<evidence type="ECO:0000256" key="1">
    <source>
        <dbReference type="ARBA" id="ARBA00004613"/>
    </source>
</evidence>
<evidence type="ECO:0000313" key="14">
    <source>
        <dbReference type="EMBL" id="KAG9333197.1"/>
    </source>
</evidence>
<dbReference type="GO" id="GO:0005125">
    <property type="term" value="F:cytokine activity"/>
    <property type="evidence" value="ECO:0007669"/>
    <property type="project" value="TreeGrafter"/>
</dbReference>
<dbReference type="GO" id="GO:0008083">
    <property type="term" value="F:growth factor activity"/>
    <property type="evidence" value="ECO:0007669"/>
    <property type="project" value="UniProtKB-KW"/>
</dbReference>
<dbReference type="SMART" id="SM00204">
    <property type="entry name" value="TGFB"/>
    <property type="match status" value="1"/>
</dbReference>
<evidence type="ECO:0000256" key="12">
    <source>
        <dbReference type="SAM" id="SignalP"/>
    </source>
</evidence>
<keyword evidence="7 10" id="KW-0339">Growth factor</keyword>
<dbReference type="CDD" id="cd13759">
    <property type="entry name" value="TGF_beta_NODAL"/>
    <property type="match status" value="1"/>
</dbReference>
<dbReference type="PROSITE" id="PS51362">
    <property type="entry name" value="TGF_BETA_2"/>
    <property type="match status" value="1"/>
</dbReference>
<dbReference type="Pfam" id="PF00019">
    <property type="entry name" value="TGF_beta"/>
    <property type="match status" value="1"/>
</dbReference>
<evidence type="ECO:0000256" key="10">
    <source>
        <dbReference type="RuleBase" id="RU000354"/>
    </source>
</evidence>
<evidence type="ECO:0000256" key="2">
    <source>
        <dbReference type="ARBA" id="ARBA00006656"/>
    </source>
</evidence>
<gene>
    <name evidence="14" type="ORF">JZ751_012978</name>
</gene>
<evidence type="ECO:0000256" key="9">
    <source>
        <dbReference type="ARBA" id="ARBA00023180"/>
    </source>
</evidence>
<name>A0A8T2N9M7_9TELE</name>
<evidence type="ECO:0000256" key="3">
    <source>
        <dbReference type="ARBA" id="ARBA00022473"/>
    </source>
</evidence>
<keyword evidence="15" id="KW-1185">Reference proteome</keyword>
<dbReference type="Gene3D" id="2.60.120.970">
    <property type="match status" value="1"/>
</dbReference>
<evidence type="ECO:0000256" key="11">
    <source>
        <dbReference type="SAM" id="MobiDB-lite"/>
    </source>
</evidence>
<organism evidence="14 15">
    <name type="scientific">Albula glossodonta</name>
    <name type="common">roundjaw bonefish</name>
    <dbReference type="NCBI Taxonomy" id="121402"/>
    <lineage>
        <taxon>Eukaryota</taxon>
        <taxon>Metazoa</taxon>
        <taxon>Chordata</taxon>
        <taxon>Craniata</taxon>
        <taxon>Vertebrata</taxon>
        <taxon>Euteleostomi</taxon>
        <taxon>Actinopterygii</taxon>
        <taxon>Neopterygii</taxon>
        <taxon>Teleostei</taxon>
        <taxon>Albuliformes</taxon>
        <taxon>Albulidae</taxon>
        <taxon>Albula</taxon>
    </lineage>
</organism>
<keyword evidence="6 12" id="KW-0732">Signal</keyword>
<dbReference type="InterPro" id="IPR017948">
    <property type="entry name" value="TGFb_CS"/>
</dbReference>
<evidence type="ECO:0000313" key="15">
    <source>
        <dbReference type="Proteomes" id="UP000824540"/>
    </source>
</evidence>
<dbReference type="OrthoDB" id="5949851at2759"/>
<dbReference type="PANTHER" id="PTHR11848:SF159">
    <property type="entry name" value="NODAL HOMOLOG"/>
    <property type="match status" value="1"/>
</dbReference>
<comment type="subcellular location">
    <subcellularLocation>
        <location evidence="1">Secreted</location>
    </subcellularLocation>
</comment>
<evidence type="ECO:0000259" key="13">
    <source>
        <dbReference type="PROSITE" id="PS51362"/>
    </source>
</evidence>
<dbReference type="InterPro" id="IPR015615">
    <property type="entry name" value="TGF-beta-rel"/>
</dbReference>
<dbReference type="GO" id="GO:0005615">
    <property type="term" value="C:extracellular space"/>
    <property type="evidence" value="ECO:0007669"/>
    <property type="project" value="TreeGrafter"/>
</dbReference>
<dbReference type="GO" id="GO:0007369">
    <property type="term" value="P:gastrulation"/>
    <property type="evidence" value="ECO:0007669"/>
    <property type="project" value="UniProtKB-ARBA"/>
</dbReference>
<comment type="similarity">
    <text evidence="2 10">Belongs to the TGF-beta family.</text>
</comment>